<dbReference type="InterPro" id="IPR025655">
    <property type="entry name" value="PEX14"/>
</dbReference>
<dbReference type="Proteomes" id="UP001244011">
    <property type="component" value="Unassembled WGS sequence"/>
</dbReference>
<dbReference type="EMBL" id="MU838997">
    <property type="protein sequence ID" value="KAK1772910.1"/>
    <property type="molecule type" value="Genomic_DNA"/>
</dbReference>
<accession>A0AAJ0CA13</accession>
<proteinExistence type="inferred from homology"/>
<dbReference type="PANTHER" id="PTHR23058">
    <property type="entry name" value="PEROXISOMAL MEMBRANE PROTEIN PEX14"/>
    <property type="match status" value="1"/>
</dbReference>
<evidence type="ECO:0000256" key="6">
    <source>
        <dbReference type="ARBA" id="ARBA00046271"/>
    </source>
</evidence>
<evidence type="ECO:0000256" key="7">
    <source>
        <dbReference type="RuleBase" id="RU367032"/>
    </source>
</evidence>
<feature type="region of interest" description="Disordered" evidence="8">
    <location>
        <begin position="85"/>
        <end position="113"/>
    </location>
</feature>
<evidence type="ECO:0000256" key="4">
    <source>
        <dbReference type="ARBA" id="ARBA00029502"/>
    </source>
</evidence>
<keyword evidence="11" id="KW-1185">Reference proteome</keyword>
<feature type="compositionally biased region" description="Polar residues" evidence="8">
    <location>
        <begin position="1"/>
        <end position="21"/>
    </location>
</feature>
<evidence type="ECO:0000256" key="8">
    <source>
        <dbReference type="SAM" id="MobiDB-lite"/>
    </source>
</evidence>
<dbReference type="RefSeq" id="XP_060289123.1">
    <property type="nucleotide sequence ID" value="XM_060432358.1"/>
</dbReference>
<comment type="subcellular location">
    <subcellularLocation>
        <location evidence="6 7">Peroxisome membrane</location>
    </subcellularLocation>
</comment>
<evidence type="ECO:0000256" key="3">
    <source>
        <dbReference type="ARBA" id="ARBA00023140"/>
    </source>
</evidence>
<dbReference type="GeneID" id="85315545"/>
<keyword evidence="7" id="KW-0653">Protein transport</keyword>
<evidence type="ECO:0000256" key="1">
    <source>
        <dbReference type="ARBA" id="ARBA00005443"/>
    </source>
</evidence>
<dbReference type="Gene3D" id="1.10.10.10">
    <property type="entry name" value="Winged helix-like DNA-binding domain superfamily/Winged helix DNA-binding domain"/>
    <property type="match status" value="1"/>
</dbReference>
<gene>
    <name evidence="10" type="ORF">QBC33DRAFT_608286</name>
</gene>
<evidence type="ECO:0000256" key="2">
    <source>
        <dbReference type="ARBA" id="ARBA00023010"/>
    </source>
</evidence>
<sequence length="349" mass="37984">MGNSEQDSNSGIPAWQRSQSAAADPGSDPPVPEATATIDQARKFLEDEEVQKATRERKVEFLKSKGIEEGVILELLNEEGKKALPKAVEDAAQEPTTASTSPDTVTAEAKEDRPPIVTYPEFLTKPARAPPLVTANGFLNTLYTFAGISTLIYGTSNFVLTPMVESLTEARVSLHDTANQNLGKLVTKLEDIVSEIPGAKKADSTGHPLEDDEDTEYDDPTEMFHRDIGVQTSLPSSPVEGTGQTLMLTESPSIQQARRLRELVASAKEISGGIIAHSEDYADVKTLLDVFKDEMDQLSYPIHDFVGSSSLYGGINRNEPDDEIKRAKENIRRVKGVLLSARSFPAGTR</sequence>
<reference evidence="10" key="1">
    <citation type="submission" date="2023-06" db="EMBL/GenBank/DDBJ databases">
        <title>Genome-scale phylogeny and comparative genomics of the fungal order Sordariales.</title>
        <authorList>
            <consortium name="Lawrence Berkeley National Laboratory"/>
            <person name="Hensen N."/>
            <person name="Bonometti L."/>
            <person name="Westerberg I."/>
            <person name="Brannstrom I.O."/>
            <person name="Guillou S."/>
            <person name="Cros-Aarteil S."/>
            <person name="Calhoun S."/>
            <person name="Haridas S."/>
            <person name="Kuo A."/>
            <person name="Mondo S."/>
            <person name="Pangilinan J."/>
            <person name="Riley R."/>
            <person name="Labutti K."/>
            <person name="Andreopoulos B."/>
            <person name="Lipzen A."/>
            <person name="Chen C."/>
            <person name="Yanf M."/>
            <person name="Daum C."/>
            <person name="Ng V."/>
            <person name="Clum A."/>
            <person name="Steindorff A."/>
            <person name="Ohm R."/>
            <person name="Martin F."/>
            <person name="Silar P."/>
            <person name="Natvig D."/>
            <person name="Lalanne C."/>
            <person name="Gautier V."/>
            <person name="Ament-Velasquez S.L."/>
            <person name="Kruys A."/>
            <person name="Hutchinson M.I."/>
            <person name="Powell A.J."/>
            <person name="Barry K."/>
            <person name="Miller A.N."/>
            <person name="Grigoriev I.V."/>
            <person name="Debuchy R."/>
            <person name="Gladieux P."/>
            <person name="Thoren M.H."/>
            <person name="Johannesson H."/>
        </authorList>
    </citation>
    <scope>NUCLEOTIDE SEQUENCE</scope>
    <source>
        <strain evidence="10">8032-3</strain>
    </source>
</reference>
<evidence type="ECO:0000313" key="10">
    <source>
        <dbReference type="EMBL" id="KAK1772910.1"/>
    </source>
</evidence>
<dbReference type="AlphaFoldDB" id="A0AAJ0CA13"/>
<feature type="region of interest" description="Disordered" evidence="8">
    <location>
        <begin position="197"/>
        <end position="216"/>
    </location>
</feature>
<evidence type="ECO:0000259" key="9">
    <source>
        <dbReference type="Pfam" id="PF04695"/>
    </source>
</evidence>
<keyword evidence="7" id="KW-0813">Transport</keyword>
<keyword evidence="3 7" id="KW-0576">Peroxisome</keyword>
<dbReference type="InterPro" id="IPR006785">
    <property type="entry name" value="Pex14_N"/>
</dbReference>
<dbReference type="GO" id="GO:1990429">
    <property type="term" value="C:peroxisomal importomer complex"/>
    <property type="evidence" value="ECO:0007669"/>
    <property type="project" value="TreeGrafter"/>
</dbReference>
<feature type="compositionally biased region" description="Polar residues" evidence="8">
    <location>
        <begin position="94"/>
        <end position="104"/>
    </location>
</feature>
<feature type="region of interest" description="Disordered" evidence="8">
    <location>
        <begin position="1"/>
        <end position="40"/>
    </location>
</feature>
<evidence type="ECO:0000256" key="5">
    <source>
        <dbReference type="ARBA" id="ARBA00029691"/>
    </source>
</evidence>
<evidence type="ECO:0000313" key="11">
    <source>
        <dbReference type="Proteomes" id="UP001244011"/>
    </source>
</evidence>
<comment type="caution">
    <text evidence="10">The sequence shown here is derived from an EMBL/GenBank/DDBJ whole genome shotgun (WGS) entry which is preliminary data.</text>
</comment>
<protein>
    <recommendedName>
        <fullName evidence="4 7">Peroxisomal membrane protein PEX14</fullName>
    </recommendedName>
    <alternativeName>
        <fullName evidence="5 7">Peroxin-14</fullName>
    </alternativeName>
</protein>
<comment type="similarity">
    <text evidence="1 7">Belongs to the peroxin-14 family.</text>
</comment>
<feature type="domain" description="Peroxisome membrane anchor protein Pex14p N-terminal" evidence="9">
    <location>
        <begin position="36"/>
        <end position="78"/>
    </location>
</feature>
<dbReference type="InterPro" id="IPR036388">
    <property type="entry name" value="WH-like_DNA-bd_sf"/>
</dbReference>
<comment type="function">
    <text evidence="7">Component of the PEX13-PEX14 docking complex, a translocon channel that specifically mediates the import of peroxisomal cargo proteins bound to PEX5 receptor. The PEX13-PEX14 docking complex forms a large import pore which can be opened to a diameter of about 9 nm. Mechanistically, PEX5 receptor along with cargo proteins associates with the PEX14 subunit of the PEX13-PEX14 docking complex in the cytosol, leading to the insertion of the receptor into the organelle membrane with the concomitant translocation of the cargo into the peroxisome matrix.</text>
</comment>
<keyword evidence="2" id="KW-0811">Translocation</keyword>
<keyword evidence="7" id="KW-0472">Membrane</keyword>
<dbReference type="GO" id="GO:0005102">
    <property type="term" value="F:signaling receptor binding"/>
    <property type="evidence" value="ECO:0007669"/>
    <property type="project" value="TreeGrafter"/>
</dbReference>
<dbReference type="PANTHER" id="PTHR23058:SF5">
    <property type="entry name" value="PEROXISOMAL MEMBRANE PROTEIN PEX14"/>
    <property type="match status" value="1"/>
</dbReference>
<dbReference type="GO" id="GO:0005778">
    <property type="term" value="C:peroxisomal membrane"/>
    <property type="evidence" value="ECO:0007669"/>
    <property type="project" value="UniProtKB-SubCell"/>
</dbReference>
<organism evidence="10 11">
    <name type="scientific">Phialemonium atrogriseum</name>
    <dbReference type="NCBI Taxonomy" id="1093897"/>
    <lineage>
        <taxon>Eukaryota</taxon>
        <taxon>Fungi</taxon>
        <taxon>Dikarya</taxon>
        <taxon>Ascomycota</taxon>
        <taxon>Pezizomycotina</taxon>
        <taxon>Sordariomycetes</taxon>
        <taxon>Sordariomycetidae</taxon>
        <taxon>Cephalothecales</taxon>
        <taxon>Cephalothecaceae</taxon>
        <taxon>Phialemonium</taxon>
    </lineage>
</organism>
<name>A0AAJ0CA13_9PEZI</name>
<dbReference type="GO" id="GO:0016560">
    <property type="term" value="P:protein import into peroxisome matrix, docking"/>
    <property type="evidence" value="ECO:0007669"/>
    <property type="project" value="UniProtKB-UniRule"/>
</dbReference>
<dbReference type="Pfam" id="PF04695">
    <property type="entry name" value="Pex14_N"/>
    <property type="match status" value="1"/>
</dbReference>